<dbReference type="AlphaFoldDB" id="A0A9D9N2W2"/>
<protein>
    <submittedName>
        <fullName evidence="9">Methylated-DNA--[protein]-cysteine S-methyltransferase</fullName>
    </submittedName>
</protein>
<reference evidence="9" key="1">
    <citation type="submission" date="2020-10" db="EMBL/GenBank/DDBJ databases">
        <authorList>
            <person name="Gilroy R."/>
        </authorList>
    </citation>
    <scope>NUCLEOTIDE SEQUENCE</scope>
    <source>
        <strain evidence="9">10532</strain>
    </source>
</reference>
<evidence type="ECO:0000256" key="2">
    <source>
        <dbReference type="ARBA" id="ARBA00022603"/>
    </source>
</evidence>
<keyword evidence="2" id="KW-0489">Methyltransferase</keyword>
<reference evidence="9" key="2">
    <citation type="journal article" date="2021" name="PeerJ">
        <title>Extensive microbial diversity within the chicken gut microbiome revealed by metagenomics and culture.</title>
        <authorList>
            <person name="Gilroy R."/>
            <person name="Ravi A."/>
            <person name="Getino M."/>
            <person name="Pursley I."/>
            <person name="Horton D.L."/>
            <person name="Alikhan N.F."/>
            <person name="Baker D."/>
            <person name="Gharbi K."/>
            <person name="Hall N."/>
            <person name="Watson M."/>
            <person name="Adriaenssens E.M."/>
            <person name="Foster-Nyarko E."/>
            <person name="Jarju S."/>
            <person name="Secka A."/>
            <person name="Antonio M."/>
            <person name="Oren A."/>
            <person name="Chaudhuri R.R."/>
            <person name="La Ragione R."/>
            <person name="Hildebrand F."/>
            <person name="Pallen M.J."/>
        </authorList>
    </citation>
    <scope>NUCLEOTIDE SEQUENCE</scope>
    <source>
        <strain evidence="9">10532</strain>
    </source>
</reference>
<dbReference type="InterPro" id="IPR036217">
    <property type="entry name" value="MethylDNA_cys_MeTrfase_DNAb"/>
</dbReference>
<dbReference type="InterPro" id="IPR014048">
    <property type="entry name" value="MethylDNA_cys_MeTrfase_DNA-bd"/>
</dbReference>
<keyword evidence="5" id="KW-0234">DNA repair</keyword>
<accession>A0A9D9N2W2</accession>
<keyword evidence="4" id="KW-0227">DNA damage</keyword>
<evidence type="ECO:0000259" key="8">
    <source>
        <dbReference type="Pfam" id="PF02870"/>
    </source>
</evidence>
<dbReference type="SUPFAM" id="SSF53155">
    <property type="entry name" value="Methylated DNA-protein cysteine methyltransferase domain"/>
    <property type="match status" value="1"/>
</dbReference>
<evidence type="ECO:0000259" key="7">
    <source>
        <dbReference type="Pfam" id="PF01035"/>
    </source>
</evidence>
<comment type="catalytic activity">
    <reaction evidence="6">
        <text>a 6-O-methyl-2'-deoxyguanosine in DNA + L-cysteinyl-[protein] = S-methyl-L-cysteinyl-[protein] + a 2'-deoxyguanosine in DNA</text>
        <dbReference type="Rhea" id="RHEA:24000"/>
        <dbReference type="Rhea" id="RHEA-COMP:10131"/>
        <dbReference type="Rhea" id="RHEA-COMP:10132"/>
        <dbReference type="Rhea" id="RHEA-COMP:11367"/>
        <dbReference type="Rhea" id="RHEA-COMP:11368"/>
        <dbReference type="ChEBI" id="CHEBI:29950"/>
        <dbReference type="ChEBI" id="CHEBI:82612"/>
        <dbReference type="ChEBI" id="CHEBI:85445"/>
        <dbReference type="ChEBI" id="CHEBI:85448"/>
        <dbReference type="EC" id="2.1.1.63"/>
    </reaction>
</comment>
<dbReference type="Pfam" id="PF01035">
    <property type="entry name" value="DNA_binding_1"/>
    <property type="match status" value="1"/>
</dbReference>
<dbReference type="SUPFAM" id="SSF46767">
    <property type="entry name" value="Methylated DNA-protein cysteine methyltransferase, C-terminal domain"/>
    <property type="match status" value="1"/>
</dbReference>
<organism evidence="9 10">
    <name type="scientific">Candidatus Gallitreponema excrementavium</name>
    <dbReference type="NCBI Taxonomy" id="2840840"/>
    <lineage>
        <taxon>Bacteria</taxon>
        <taxon>Pseudomonadati</taxon>
        <taxon>Spirochaetota</taxon>
        <taxon>Spirochaetia</taxon>
        <taxon>Spirochaetales</taxon>
        <taxon>Candidatus Gallitreponema</taxon>
    </lineage>
</organism>
<dbReference type="PROSITE" id="PS00374">
    <property type="entry name" value="MGMT"/>
    <property type="match status" value="1"/>
</dbReference>
<evidence type="ECO:0000256" key="1">
    <source>
        <dbReference type="ARBA" id="ARBA00001286"/>
    </source>
</evidence>
<dbReference type="PANTHER" id="PTHR10815">
    <property type="entry name" value="METHYLATED-DNA--PROTEIN-CYSTEINE METHYLTRANSFERASE"/>
    <property type="match status" value="1"/>
</dbReference>
<dbReference type="InterPro" id="IPR036388">
    <property type="entry name" value="WH-like_DNA-bd_sf"/>
</dbReference>
<dbReference type="Pfam" id="PF02870">
    <property type="entry name" value="Methyltransf_1N"/>
    <property type="match status" value="1"/>
</dbReference>
<dbReference type="EMBL" id="JADIMM010000108">
    <property type="protein sequence ID" value="MBO8458374.1"/>
    <property type="molecule type" value="Genomic_DNA"/>
</dbReference>
<dbReference type="GO" id="GO:0032259">
    <property type="term" value="P:methylation"/>
    <property type="evidence" value="ECO:0007669"/>
    <property type="project" value="UniProtKB-KW"/>
</dbReference>
<sequence>MEYNSIYNSPLGRILITEQNGKLTGLKFLKEPLNTETNITPVIKKTIEWLDAYFNGENQDTLSNLTPEYSLEGSEFQKKVWKEISLIPRGKTKTYGEISLSLVKSGIKSSPRAVGMAAGKNKILLIIPCHRVVAKSGPGGFNAGTNIKKSLLDMEKNCSQ</sequence>
<keyword evidence="3" id="KW-0808">Transferase</keyword>
<evidence type="ECO:0000256" key="3">
    <source>
        <dbReference type="ARBA" id="ARBA00022679"/>
    </source>
</evidence>
<evidence type="ECO:0000256" key="6">
    <source>
        <dbReference type="ARBA" id="ARBA00049348"/>
    </source>
</evidence>
<proteinExistence type="predicted"/>
<dbReference type="NCBIfam" id="TIGR00589">
    <property type="entry name" value="ogt"/>
    <property type="match status" value="1"/>
</dbReference>
<evidence type="ECO:0000256" key="4">
    <source>
        <dbReference type="ARBA" id="ARBA00022763"/>
    </source>
</evidence>
<dbReference type="GO" id="GO:0006281">
    <property type="term" value="P:DNA repair"/>
    <property type="evidence" value="ECO:0007669"/>
    <property type="project" value="UniProtKB-KW"/>
</dbReference>
<evidence type="ECO:0000313" key="10">
    <source>
        <dbReference type="Proteomes" id="UP000823638"/>
    </source>
</evidence>
<gene>
    <name evidence="9" type="ORF">IAA81_09155</name>
</gene>
<name>A0A9D9N2W2_9SPIR</name>
<dbReference type="InterPro" id="IPR036631">
    <property type="entry name" value="MGMT_N_sf"/>
</dbReference>
<dbReference type="Gene3D" id="1.10.10.10">
    <property type="entry name" value="Winged helix-like DNA-binding domain superfamily/Winged helix DNA-binding domain"/>
    <property type="match status" value="1"/>
</dbReference>
<comment type="caution">
    <text evidence="9">The sequence shown here is derived from an EMBL/GenBank/DDBJ whole genome shotgun (WGS) entry which is preliminary data.</text>
</comment>
<dbReference type="GO" id="GO:0003908">
    <property type="term" value="F:methylated-DNA-[protein]-cysteine S-methyltransferase activity"/>
    <property type="evidence" value="ECO:0007669"/>
    <property type="project" value="UniProtKB-EC"/>
</dbReference>
<comment type="catalytic activity">
    <reaction evidence="1">
        <text>a 4-O-methyl-thymidine in DNA + L-cysteinyl-[protein] = a thymidine in DNA + S-methyl-L-cysteinyl-[protein]</text>
        <dbReference type="Rhea" id="RHEA:53428"/>
        <dbReference type="Rhea" id="RHEA-COMP:10131"/>
        <dbReference type="Rhea" id="RHEA-COMP:10132"/>
        <dbReference type="Rhea" id="RHEA-COMP:13555"/>
        <dbReference type="Rhea" id="RHEA-COMP:13556"/>
        <dbReference type="ChEBI" id="CHEBI:29950"/>
        <dbReference type="ChEBI" id="CHEBI:82612"/>
        <dbReference type="ChEBI" id="CHEBI:137386"/>
        <dbReference type="ChEBI" id="CHEBI:137387"/>
        <dbReference type="EC" id="2.1.1.63"/>
    </reaction>
</comment>
<feature type="domain" description="Methylated-DNA-[protein]-cysteine S-methyltransferase DNA binding" evidence="7">
    <location>
        <begin position="75"/>
        <end position="156"/>
    </location>
</feature>
<dbReference type="Gene3D" id="3.30.160.70">
    <property type="entry name" value="Methylated DNA-protein cysteine methyltransferase domain"/>
    <property type="match status" value="1"/>
</dbReference>
<evidence type="ECO:0000256" key="5">
    <source>
        <dbReference type="ARBA" id="ARBA00023204"/>
    </source>
</evidence>
<dbReference type="InterPro" id="IPR008332">
    <property type="entry name" value="MethylG_MeTrfase_N"/>
</dbReference>
<feature type="domain" description="Methylguanine DNA methyltransferase ribonuclease-like" evidence="8">
    <location>
        <begin position="3"/>
        <end position="60"/>
    </location>
</feature>
<dbReference type="Proteomes" id="UP000823638">
    <property type="component" value="Unassembled WGS sequence"/>
</dbReference>
<dbReference type="InterPro" id="IPR001497">
    <property type="entry name" value="MethylDNA_cys_MeTrfase_AS"/>
</dbReference>
<dbReference type="CDD" id="cd06445">
    <property type="entry name" value="ATase"/>
    <property type="match status" value="1"/>
</dbReference>
<evidence type="ECO:0000313" key="9">
    <source>
        <dbReference type="EMBL" id="MBO8458374.1"/>
    </source>
</evidence>
<dbReference type="PANTHER" id="PTHR10815:SF13">
    <property type="entry name" value="METHYLATED-DNA--PROTEIN-CYSTEINE METHYLTRANSFERASE"/>
    <property type="match status" value="1"/>
</dbReference>